<feature type="compositionally biased region" description="Pro residues" evidence="2">
    <location>
        <begin position="376"/>
        <end position="386"/>
    </location>
</feature>
<feature type="compositionally biased region" description="Basic and acidic residues" evidence="2">
    <location>
        <begin position="230"/>
        <end position="245"/>
    </location>
</feature>
<feature type="region of interest" description="Disordered" evidence="2">
    <location>
        <begin position="98"/>
        <end position="363"/>
    </location>
</feature>
<dbReference type="AlphaFoldDB" id="A0A7E4VUP5"/>
<keyword evidence="3" id="KW-0472">Membrane</keyword>
<feature type="transmembrane region" description="Helical" evidence="3">
    <location>
        <begin position="16"/>
        <end position="40"/>
    </location>
</feature>
<evidence type="ECO:0000256" key="3">
    <source>
        <dbReference type="SAM" id="Phobius"/>
    </source>
</evidence>
<keyword evidence="3" id="KW-1133">Transmembrane helix</keyword>
<evidence type="ECO:0000256" key="2">
    <source>
        <dbReference type="SAM" id="MobiDB-lite"/>
    </source>
</evidence>
<dbReference type="InterPro" id="IPR008160">
    <property type="entry name" value="Collagen"/>
</dbReference>
<reference evidence="5" key="1">
    <citation type="journal article" date="2013" name="Genetics">
        <title>The draft genome and transcriptome of Panagrellus redivivus are shaped by the harsh demands of a free-living lifestyle.</title>
        <authorList>
            <person name="Srinivasan J."/>
            <person name="Dillman A.R."/>
            <person name="Macchietto M.G."/>
            <person name="Heikkinen L."/>
            <person name="Lakso M."/>
            <person name="Fracchia K.M."/>
            <person name="Antoshechkin I."/>
            <person name="Mortazavi A."/>
            <person name="Wong G."/>
            <person name="Sternberg P.W."/>
        </authorList>
    </citation>
    <scope>NUCLEOTIDE SEQUENCE [LARGE SCALE GENOMIC DNA]</scope>
    <source>
        <strain evidence="5">MT8872</strain>
    </source>
</reference>
<dbReference type="Proteomes" id="UP000492821">
    <property type="component" value="Unassembled WGS sequence"/>
</dbReference>
<evidence type="ECO:0000313" key="5">
    <source>
        <dbReference type="Proteomes" id="UP000492821"/>
    </source>
</evidence>
<name>A0A7E4VUP5_PANRE</name>
<accession>A0A7E4VUP5</accession>
<evidence type="ECO:0000256" key="1">
    <source>
        <dbReference type="ARBA" id="ARBA00022737"/>
    </source>
</evidence>
<proteinExistence type="predicted"/>
<keyword evidence="5" id="KW-1185">Reference proteome</keyword>
<organism evidence="5 6">
    <name type="scientific">Panagrellus redivivus</name>
    <name type="common">Microworm</name>
    <dbReference type="NCBI Taxonomy" id="6233"/>
    <lineage>
        <taxon>Eukaryota</taxon>
        <taxon>Metazoa</taxon>
        <taxon>Ecdysozoa</taxon>
        <taxon>Nematoda</taxon>
        <taxon>Chromadorea</taxon>
        <taxon>Rhabditida</taxon>
        <taxon>Tylenchina</taxon>
        <taxon>Panagrolaimomorpha</taxon>
        <taxon>Panagrolaimoidea</taxon>
        <taxon>Panagrolaimidae</taxon>
        <taxon>Panagrellus</taxon>
    </lineage>
</organism>
<dbReference type="InterPro" id="IPR002486">
    <property type="entry name" value="Col_cuticle_N"/>
</dbReference>
<feature type="region of interest" description="Disordered" evidence="2">
    <location>
        <begin position="375"/>
        <end position="493"/>
    </location>
</feature>
<keyword evidence="3" id="KW-0812">Transmembrane</keyword>
<dbReference type="Pfam" id="PF01391">
    <property type="entry name" value="Collagen"/>
    <property type="match status" value="2"/>
</dbReference>
<evidence type="ECO:0000259" key="4">
    <source>
        <dbReference type="SMART" id="SM01088"/>
    </source>
</evidence>
<feature type="compositionally biased region" description="Basic and acidic residues" evidence="2">
    <location>
        <begin position="482"/>
        <end position="493"/>
    </location>
</feature>
<evidence type="ECO:0000313" key="6">
    <source>
        <dbReference type="WBParaSite" id="Pan_g2958.t1"/>
    </source>
</evidence>
<feature type="compositionally biased region" description="Polar residues" evidence="2">
    <location>
        <begin position="459"/>
        <end position="469"/>
    </location>
</feature>
<feature type="compositionally biased region" description="Low complexity" evidence="2">
    <location>
        <begin position="426"/>
        <end position="438"/>
    </location>
</feature>
<dbReference type="PANTHER" id="PTHR24637:SF243">
    <property type="entry name" value="NEMATODE CUTICLE COLLAGEN N-TERMINAL DOMAIN-CONTAINING PROTEIN"/>
    <property type="match status" value="1"/>
</dbReference>
<keyword evidence="1" id="KW-0677">Repeat</keyword>
<feature type="domain" description="Nematode cuticle collagen N-terminal" evidence="4">
    <location>
        <begin position="18"/>
        <end position="69"/>
    </location>
</feature>
<reference evidence="6" key="2">
    <citation type="submission" date="2020-10" db="UniProtKB">
        <authorList>
            <consortium name="WormBaseParasite"/>
        </authorList>
    </citation>
    <scope>IDENTIFICATION</scope>
</reference>
<dbReference type="Gene3D" id="1.20.5.320">
    <property type="entry name" value="6-Phosphogluconate Dehydrogenase, domain 3"/>
    <property type="match status" value="1"/>
</dbReference>
<dbReference type="WBParaSite" id="Pan_g2958.t1">
    <property type="protein sequence ID" value="Pan_g2958.t1"/>
    <property type="gene ID" value="Pan_g2958"/>
</dbReference>
<dbReference type="GO" id="GO:0042302">
    <property type="term" value="F:structural constituent of cuticle"/>
    <property type="evidence" value="ECO:0007669"/>
    <property type="project" value="InterPro"/>
</dbReference>
<dbReference type="SMART" id="SM01088">
    <property type="entry name" value="Col_cuticle_N"/>
    <property type="match status" value="1"/>
</dbReference>
<feature type="compositionally biased region" description="Polar residues" evidence="2">
    <location>
        <begin position="142"/>
        <end position="152"/>
    </location>
</feature>
<protein>
    <submittedName>
        <fullName evidence="6">Col_cuticle_N domain-containing protein</fullName>
    </submittedName>
</protein>
<sequence length="493" mass="51045">MSSKSSGFQPRTPEDYFWVVFTAGLCLFVLGGAVIVSIFIQVEVGTMRSDLHEDMTEFIEYSEKAWADIMHLTPAQDEIEAAFLVGVRVKKHSGYVRAGSYNTGPTRGGYNTGPPPNPPGYKTGPAPVTGYGDSGNGGYDQGATTVPSTANDSNDKCVCGKTSPNCPKGPPGPPGDRGDPGADGEPGIPGKNGDDGEDYEFEEVIPPCIACPIGPPGVTGDRGRPGLNGEDGRDGEDGVNGKDGDDGPVGCEGDVGQRGPKGPPGPRGEPGADGTYGTGLPGPKGDRGAFGKRGPAGQPGRNGDPGPIGPAGPAGPEGPDGEQGEPGVPGIPGSGGKDAVEEPYCPCPKRFTQNKKSPPHVNPRVVINIPKAAPLAPAPVELPPPPPEEDIEFAPPPPDPIVEDLVPDVPAPQPRKPNRGPILDNSVQPVVVAPASSAYNEGPRQPVSSTYNEGPRQPVTPTQGHQQQRPAFAQIEIQPSERSFEERRLKLSA</sequence>
<dbReference type="PANTHER" id="PTHR24637">
    <property type="entry name" value="COLLAGEN"/>
    <property type="match status" value="1"/>
</dbReference>